<organism evidence="2 3">
    <name type="scientific">Geomicrobium halophilum</name>
    <dbReference type="NCBI Taxonomy" id="549000"/>
    <lineage>
        <taxon>Bacteria</taxon>
        <taxon>Bacillati</taxon>
        <taxon>Bacillota</taxon>
        <taxon>Bacilli</taxon>
        <taxon>Bacillales</taxon>
        <taxon>Geomicrobium</taxon>
    </lineage>
</organism>
<evidence type="ECO:0000313" key="3">
    <source>
        <dbReference type="Proteomes" id="UP000568839"/>
    </source>
</evidence>
<dbReference type="Proteomes" id="UP000568839">
    <property type="component" value="Unassembled WGS sequence"/>
</dbReference>
<dbReference type="EMBL" id="JACHHJ010000001">
    <property type="protein sequence ID" value="MBB6448848.1"/>
    <property type="molecule type" value="Genomic_DNA"/>
</dbReference>
<feature type="coiled-coil region" evidence="1">
    <location>
        <begin position="193"/>
        <end position="236"/>
    </location>
</feature>
<dbReference type="Gene3D" id="3.40.50.150">
    <property type="entry name" value="Vaccinia Virus protein VP39"/>
    <property type="match status" value="1"/>
</dbReference>
<evidence type="ECO:0000313" key="2">
    <source>
        <dbReference type="EMBL" id="MBB6448848.1"/>
    </source>
</evidence>
<reference evidence="2 3" key="1">
    <citation type="submission" date="2020-08" db="EMBL/GenBank/DDBJ databases">
        <title>Genomic Encyclopedia of Type Strains, Phase IV (KMG-IV): sequencing the most valuable type-strain genomes for metagenomic binning, comparative biology and taxonomic classification.</title>
        <authorList>
            <person name="Goeker M."/>
        </authorList>
    </citation>
    <scope>NUCLEOTIDE SEQUENCE [LARGE SCALE GENOMIC DNA]</scope>
    <source>
        <strain evidence="2 3">DSM 21769</strain>
    </source>
</reference>
<gene>
    <name evidence="2" type="ORF">HNR44_000797</name>
</gene>
<dbReference type="GO" id="GO:0032259">
    <property type="term" value="P:methylation"/>
    <property type="evidence" value="ECO:0007669"/>
    <property type="project" value="UniProtKB-KW"/>
</dbReference>
<keyword evidence="2" id="KW-0489">Methyltransferase</keyword>
<dbReference type="Gene3D" id="1.10.287.1890">
    <property type="match status" value="1"/>
</dbReference>
<dbReference type="AlphaFoldDB" id="A0A841Q0E9"/>
<protein>
    <submittedName>
        <fullName evidence="2">tRNA (Adenine22-N1)-methyltransferase</fullName>
        <ecNumber evidence="2">2.1.1.217</ecNumber>
    </submittedName>
</protein>
<dbReference type="InterPro" id="IPR006901">
    <property type="entry name" value="TrmK"/>
</dbReference>
<keyword evidence="1" id="KW-0175">Coiled coil</keyword>
<dbReference type="Pfam" id="PF04816">
    <property type="entry name" value="TrmK"/>
    <property type="match status" value="1"/>
</dbReference>
<evidence type="ECO:0000256" key="1">
    <source>
        <dbReference type="SAM" id="Coils"/>
    </source>
</evidence>
<dbReference type="EC" id="2.1.1.217" evidence="2"/>
<keyword evidence="2" id="KW-0808">Transferase</keyword>
<dbReference type="PANTHER" id="PTHR38451">
    <property type="entry name" value="TRNA (ADENINE(22)-N(1))-METHYLTRANSFERASE"/>
    <property type="match status" value="1"/>
</dbReference>
<dbReference type="GO" id="GO:0160105">
    <property type="term" value="F:tRNA (adenine(22)-N1)-methyltransferase activity"/>
    <property type="evidence" value="ECO:0007669"/>
    <property type="project" value="UniProtKB-EC"/>
</dbReference>
<dbReference type="PIRSF" id="PIRSF018637">
    <property type="entry name" value="TrmK"/>
    <property type="match status" value="1"/>
</dbReference>
<dbReference type="SUPFAM" id="SSF53335">
    <property type="entry name" value="S-adenosyl-L-methionine-dependent methyltransferases"/>
    <property type="match status" value="1"/>
</dbReference>
<dbReference type="InterPro" id="IPR029063">
    <property type="entry name" value="SAM-dependent_MTases_sf"/>
</dbReference>
<keyword evidence="3" id="KW-1185">Reference proteome</keyword>
<name>A0A841Q0E9_9BACL</name>
<comment type="caution">
    <text evidence="2">The sequence shown here is derived from an EMBL/GenBank/DDBJ whole genome shotgun (WGS) entry which is preliminary data.</text>
</comment>
<accession>A0A841Q0E9</accession>
<sequence>MEQVQQLSLRLQTIAREVPCETRLADIGTDHARLPIALVVDGRIKSAVASDVNPGPFQTALRNVAASGLSEQISVRHGNGLHTLTEADDIDTIAIAGMGGNLITDILTHDKGILKNVESLILQPNVAADIVRKWLYTKGWQLKAEYVIQEDERFYEVLTAVKGSPDQAYENKDWEAALMFGPKLLENKTNTFRTKWQHELEHLQRVLEQMNAAHERRDIVSERERLKERIKKIEEVLT</sequence>
<dbReference type="PANTHER" id="PTHR38451:SF1">
    <property type="entry name" value="TRNA (ADENINE(22)-N(1))-METHYLTRANSFERASE"/>
    <property type="match status" value="1"/>
</dbReference>
<proteinExistence type="predicted"/>
<dbReference type="RefSeq" id="WP_184402786.1">
    <property type="nucleotide sequence ID" value="NZ_JACHHJ010000001.1"/>
</dbReference>